<dbReference type="Gene3D" id="3.40.50.300">
    <property type="entry name" value="P-loop containing nucleotide triphosphate hydrolases"/>
    <property type="match status" value="1"/>
</dbReference>
<keyword evidence="2" id="KW-1185">Reference proteome</keyword>
<gene>
    <name evidence="1" type="ORF">VCB98_11815</name>
</gene>
<accession>A0AAP6MKK4</accession>
<dbReference type="AlphaFoldDB" id="A0AAP6MKK4"/>
<dbReference type="SUPFAM" id="SSF52540">
    <property type="entry name" value="P-loop containing nucleoside triphosphate hydrolases"/>
    <property type="match status" value="1"/>
</dbReference>
<comment type="caution">
    <text evidence="1">The sequence shown here is derived from an EMBL/GenBank/DDBJ whole genome shotgun (WGS) entry which is preliminary data.</text>
</comment>
<evidence type="ECO:0000313" key="1">
    <source>
        <dbReference type="EMBL" id="MEA5446504.1"/>
    </source>
</evidence>
<dbReference type="SUPFAM" id="SSF56219">
    <property type="entry name" value="DNase I-like"/>
    <property type="match status" value="1"/>
</dbReference>
<evidence type="ECO:0008006" key="3">
    <source>
        <dbReference type="Google" id="ProtNLM"/>
    </source>
</evidence>
<name>A0AAP6MKK4_9GAMM</name>
<sequence length="962" mass="106830">MLNRLKRILRQLLPEPVFFRLRRLYRAAVGRSNVSLNSQRGRDERDAQSLARYGVSHLSGTVPSQHVRDLDAIASDDFGAAAELLEKCLDRANEAGEPEKNAKVWLAAAKARRLSGDIGAGIALLEMAFSVCDSKGLVAARLLSYQARAEDWLSVVDRLDDFLSILNPDQQGVFLRKLSDRFLRAFRRKNVANEVARRQIAGVLIEAFNGCGHDTDSDDLVRLIALAEYKEDGAALVEFGRSLEAAGGHYMVEARQAVGVGLYWQGKQKAAAEYLLGIPSSSLSQTGKRARKFVKQHARLTEAADKVEQAVKTLRAGRLEDSKSLISEVIGSIHARLEGEGLPRTISALAGKAGDAGGSLGSDQGLERVPVFCAGFRWSGGSAVYDYLCDLKQTREFWKKPRFVQGTACSIDQIIRASQEGSDELSELVEAFVLRHVIGVDPAARKPRDQVEAYQRSLLAQIKDKGALASLEHHLSVFVAAVKKRAMSPGAFPQAAFEALFQHLLDLGTDGEAGAVLLDSMIRASDAELLEYFPHARLVAVTRDPRDMYATHVERGGWRRGVDDYISRLKADLNRFDAARERFGDQIELVRFEQFVKSEPTRKALIQRLALADGKATAGETLKSFRPEESLQNIGIHGRFSDQAAIRKIEKAFPELCHLPEGVKERTVSVCTFSAMATKRQQDGDMVLCGSPGDPGWKKRREITARFLAAKAYDFFGLQHCYLDPGKPTDAAGWFERRLREKGVDYGVINRAHGKRPDRGDSTPLFYRKDRWRLDESDSGSVAYRCPAPDRSEPGGGGTLFIYGLFHEVEPGGESVYVYNFRLRDQHTKRNDEYRAECLRELFAHIADRQHPEAPVILLGDTNCKKPGSKADKLLLGRSPFSDDVDGVRPKDAYLAVHPNAHGKVTTQHNFKQAGSIEGSERNDRVLFFGELEVMNSEILTVNENGQYPSYHYPVEAVFRLS</sequence>
<dbReference type="EMBL" id="JAYGII010000036">
    <property type="protein sequence ID" value="MEA5446504.1"/>
    <property type="molecule type" value="Genomic_DNA"/>
</dbReference>
<evidence type="ECO:0000313" key="2">
    <source>
        <dbReference type="Proteomes" id="UP001302316"/>
    </source>
</evidence>
<dbReference type="InterPro" id="IPR036691">
    <property type="entry name" value="Endo/exonu/phosph_ase_sf"/>
</dbReference>
<protein>
    <recommendedName>
        <fullName evidence="3">Endonuclease/exonuclease/phosphatase domain-containing protein</fullName>
    </recommendedName>
</protein>
<dbReference type="Proteomes" id="UP001302316">
    <property type="component" value="Unassembled WGS sequence"/>
</dbReference>
<dbReference type="Gene3D" id="3.60.10.10">
    <property type="entry name" value="Endonuclease/exonuclease/phosphatase"/>
    <property type="match status" value="1"/>
</dbReference>
<reference evidence="1 2" key="1">
    <citation type="submission" date="2023-12" db="EMBL/GenBank/DDBJ databases">
        <title>Whole-genome sequencing of halo(alkali)philic microorganisms from hypersaline lakes.</title>
        <authorList>
            <person name="Sorokin D.Y."/>
            <person name="Merkel A.Y."/>
            <person name="Messina E."/>
            <person name="Yakimov M."/>
        </authorList>
    </citation>
    <scope>NUCLEOTIDE SEQUENCE [LARGE SCALE GENOMIC DNA]</scope>
    <source>
        <strain evidence="1 2">AB-CW1</strain>
    </source>
</reference>
<proteinExistence type="predicted"/>
<dbReference type="RefSeq" id="WP_346052781.1">
    <property type="nucleotide sequence ID" value="NZ_JAYGII010000036.1"/>
</dbReference>
<dbReference type="InterPro" id="IPR027417">
    <property type="entry name" value="P-loop_NTPase"/>
</dbReference>
<organism evidence="1 2">
    <name type="scientific">Natronospira elongata</name>
    <dbReference type="NCBI Taxonomy" id="3110268"/>
    <lineage>
        <taxon>Bacteria</taxon>
        <taxon>Pseudomonadati</taxon>
        <taxon>Pseudomonadota</taxon>
        <taxon>Gammaproteobacteria</taxon>
        <taxon>Natronospirales</taxon>
        <taxon>Natronospiraceae</taxon>
        <taxon>Natronospira</taxon>
    </lineage>
</organism>